<keyword evidence="1" id="KW-0472">Membrane</keyword>
<sequence length="80" mass="8902">MPTFCHYFPLYLCLGAELSLSIVLVSFVNMSINCHSKSLTSSECKSFRVMFRPTILATCICVVFGSRWASTITTRQVAKG</sequence>
<feature type="transmembrane region" description="Helical" evidence="1">
    <location>
        <begin position="6"/>
        <end position="28"/>
    </location>
</feature>
<feature type="transmembrane region" description="Helical" evidence="1">
    <location>
        <begin position="49"/>
        <end position="69"/>
    </location>
</feature>
<dbReference type="EMBL" id="REGN01003668">
    <property type="protein sequence ID" value="RNA21400.1"/>
    <property type="molecule type" value="Genomic_DNA"/>
</dbReference>
<accession>A0A3M7RCY8</accession>
<proteinExistence type="predicted"/>
<gene>
    <name evidence="2" type="ORF">BpHYR1_026874</name>
</gene>
<evidence type="ECO:0000256" key="1">
    <source>
        <dbReference type="SAM" id="Phobius"/>
    </source>
</evidence>
<name>A0A3M7RCY8_BRAPC</name>
<evidence type="ECO:0000313" key="3">
    <source>
        <dbReference type="Proteomes" id="UP000276133"/>
    </source>
</evidence>
<dbReference type="Proteomes" id="UP000276133">
    <property type="component" value="Unassembled WGS sequence"/>
</dbReference>
<keyword evidence="3" id="KW-1185">Reference proteome</keyword>
<organism evidence="2 3">
    <name type="scientific">Brachionus plicatilis</name>
    <name type="common">Marine rotifer</name>
    <name type="synonym">Brachionus muelleri</name>
    <dbReference type="NCBI Taxonomy" id="10195"/>
    <lineage>
        <taxon>Eukaryota</taxon>
        <taxon>Metazoa</taxon>
        <taxon>Spiralia</taxon>
        <taxon>Gnathifera</taxon>
        <taxon>Rotifera</taxon>
        <taxon>Eurotatoria</taxon>
        <taxon>Monogononta</taxon>
        <taxon>Pseudotrocha</taxon>
        <taxon>Ploima</taxon>
        <taxon>Brachionidae</taxon>
        <taxon>Brachionus</taxon>
    </lineage>
</organism>
<comment type="caution">
    <text evidence="2">The sequence shown here is derived from an EMBL/GenBank/DDBJ whole genome shotgun (WGS) entry which is preliminary data.</text>
</comment>
<protein>
    <submittedName>
        <fullName evidence="2">Uncharacterized protein</fullName>
    </submittedName>
</protein>
<dbReference type="AlphaFoldDB" id="A0A3M7RCY8"/>
<keyword evidence="1" id="KW-0812">Transmembrane</keyword>
<reference evidence="2 3" key="1">
    <citation type="journal article" date="2018" name="Sci. Rep.">
        <title>Genomic signatures of local adaptation to the degree of environmental predictability in rotifers.</title>
        <authorList>
            <person name="Franch-Gras L."/>
            <person name="Hahn C."/>
            <person name="Garcia-Roger E.M."/>
            <person name="Carmona M.J."/>
            <person name="Serra M."/>
            <person name="Gomez A."/>
        </authorList>
    </citation>
    <scope>NUCLEOTIDE SEQUENCE [LARGE SCALE GENOMIC DNA]</scope>
    <source>
        <strain evidence="2">HYR1</strain>
    </source>
</reference>
<evidence type="ECO:0000313" key="2">
    <source>
        <dbReference type="EMBL" id="RNA21400.1"/>
    </source>
</evidence>
<keyword evidence="1" id="KW-1133">Transmembrane helix</keyword>